<gene>
    <name evidence="2" type="ORF">FKW44_003167</name>
</gene>
<evidence type="ECO:0000313" key="2">
    <source>
        <dbReference type="EMBL" id="QQP57993.1"/>
    </source>
</evidence>
<keyword evidence="3" id="KW-1185">Reference proteome</keyword>
<feature type="compositionally biased region" description="Low complexity" evidence="1">
    <location>
        <begin position="24"/>
        <end position="37"/>
    </location>
</feature>
<protein>
    <submittedName>
        <fullName evidence="2">TGIFlike</fullName>
    </submittedName>
</protein>
<evidence type="ECO:0000313" key="3">
    <source>
        <dbReference type="Proteomes" id="UP000595437"/>
    </source>
</evidence>
<sequence length="140" mass="15209">DGHSSSSSPPPPPMLSTSATSLAPDSPISSPSKSSWPEDAPLDMSKTSSVLYGGTGAITPPQSPPEEDEKDKFRCLYMLVDAAVDMRERELRKGVRMHGCLRLVVTTKQANNHTTNQHPPPPPLYISTLSQISPTWTERL</sequence>
<accession>A0A7T8QWX3</accession>
<dbReference type="AlphaFoldDB" id="A0A7T8QWX3"/>
<dbReference type="Proteomes" id="UP000595437">
    <property type="component" value="Chromosome 2"/>
</dbReference>
<name>A0A7T8QWX3_CALRO</name>
<dbReference type="OrthoDB" id="10056939at2759"/>
<feature type="non-terminal residue" evidence="2">
    <location>
        <position position="1"/>
    </location>
</feature>
<dbReference type="EMBL" id="CP045891">
    <property type="protein sequence ID" value="QQP57993.1"/>
    <property type="molecule type" value="Genomic_DNA"/>
</dbReference>
<feature type="region of interest" description="Disordered" evidence="1">
    <location>
        <begin position="1"/>
        <end position="70"/>
    </location>
</feature>
<proteinExistence type="predicted"/>
<reference evidence="3" key="1">
    <citation type="submission" date="2021-01" db="EMBL/GenBank/DDBJ databases">
        <title>Caligus Genome Assembly.</title>
        <authorList>
            <person name="Gallardo-Escarate C."/>
        </authorList>
    </citation>
    <scope>NUCLEOTIDE SEQUENCE [LARGE SCALE GENOMIC DNA]</scope>
</reference>
<evidence type="ECO:0000256" key="1">
    <source>
        <dbReference type="SAM" id="MobiDB-lite"/>
    </source>
</evidence>
<organism evidence="2 3">
    <name type="scientific">Caligus rogercresseyi</name>
    <name type="common">Sea louse</name>
    <dbReference type="NCBI Taxonomy" id="217165"/>
    <lineage>
        <taxon>Eukaryota</taxon>
        <taxon>Metazoa</taxon>
        <taxon>Ecdysozoa</taxon>
        <taxon>Arthropoda</taxon>
        <taxon>Crustacea</taxon>
        <taxon>Multicrustacea</taxon>
        <taxon>Hexanauplia</taxon>
        <taxon>Copepoda</taxon>
        <taxon>Siphonostomatoida</taxon>
        <taxon>Caligidae</taxon>
        <taxon>Caligus</taxon>
    </lineage>
</organism>